<reference evidence="1" key="1">
    <citation type="journal article" date="2014" name="Int. J. Syst. Evol. Microbiol.">
        <title>Complete genome sequence of Corynebacterium casei LMG S-19264T (=DSM 44701T), isolated from a smear-ripened cheese.</title>
        <authorList>
            <consortium name="US DOE Joint Genome Institute (JGI-PGF)"/>
            <person name="Walter F."/>
            <person name="Albersmeier A."/>
            <person name="Kalinowski J."/>
            <person name="Ruckert C."/>
        </authorList>
    </citation>
    <scope>NUCLEOTIDE SEQUENCE</scope>
    <source>
        <strain evidence="1">CGMCC 1.15794</strain>
    </source>
</reference>
<evidence type="ECO:0000313" key="1">
    <source>
        <dbReference type="EMBL" id="GGH34562.1"/>
    </source>
</evidence>
<accession>A0A917MKG7</accession>
<dbReference type="AlphaFoldDB" id="A0A917MKG7"/>
<dbReference type="InterPro" id="IPR029032">
    <property type="entry name" value="AhpD-like"/>
</dbReference>
<name>A0A917MKG7_9MICO</name>
<dbReference type="EMBL" id="BMJY01000001">
    <property type="protein sequence ID" value="GGH34562.1"/>
    <property type="molecule type" value="Genomic_DNA"/>
</dbReference>
<sequence>MMDVIERIAEAGDDSPRDHRPVVREAAQASYHALFDVPADDPVPGLDRPTRHLLAARAAWLDGDASAAEFYLEGVADADVHKDLVVAGPDGAQGVRAPRRIRAALRFVDLLITRPAAATADDLAGLEGAGWSPAEIVVIGQITGFVSYQTRVAHGLRVLADAQGGHA</sequence>
<dbReference type="Proteomes" id="UP000657592">
    <property type="component" value="Unassembled WGS sequence"/>
</dbReference>
<dbReference type="SUPFAM" id="SSF69118">
    <property type="entry name" value="AhpD-like"/>
    <property type="match status" value="1"/>
</dbReference>
<comment type="caution">
    <text evidence="1">The sequence shown here is derived from an EMBL/GenBank/DDBJ whole genome shotgun (WGS) entry which is preliminary data.</text>
</comment>
<gene>
    <name evidence="1" type="ORF">GCM10010921_02370</name>
</gene>
<evidence type="ECO:0000313" key="2">
    <source>
        <dbReference type="Proteomes" id="UP000657592"/>
    </source>
</evidence>
<dbReference type="RefSeq" id="WP_188754415.1">
    <property type="nucleotide sequence ID" value="NZ_BMJY01000001.1"/>
</dbReference>
<organism evidence="1 2">
    <name type="scientific">Microbacterium album</name>
    <dbReference type="NCBI Taxonomy" id="2053191"/>
    <lineage>
        <taxon>Bacteria</taxon>
        <taxon>Bacillati</taxon>
        <taxon>Actinomycetota</taxon>
        <taxon>Actinomycetes</taxon>
        <taxon>Micrococcales</taxon>
        <taxon>Microbacteriaceae</taxon>
        <taxon>Microbacterium</taxon>
    </lineage>
</organism>
<reference evidence="1" key="2">
    <citation type="submission" date="2020-09" db="EMBL/GenBank/DDBJ databases">
        <authorList>
            <person name="Sun Q."/>
            <person name="Zhou Y."/>
        </authorList>
    </citation>
    <scope>NUCLEOTIDE SEQUENCE</scope>
    <source>
        <strain evidence="1">CGMCC 1.15794</strain>
    </source>
</reference>
<keyword evidence="2" id="KW-1185">Reference proteome</keyword>
<dbReference type="Gene3D" id="1.20.1290.10">
    <property type="entry name" value="AhpD-like"/>
    <property type="match status" value="1"/>
</dbReference>
<protein>
    <submittedName>
        <fullName evidence="1">CMD domain protein</fullName>
    </submittedName>
</protein>
<proteinExistence type="predicted"/>